<dbReference type="RefSeq" id="WP_213167061.1">
    <property type="nucleotide sequence ID" value="NZ_CP058559.1"/>
</dbReference>
<accession>A0A7G9W3X7</accession>
<evidence type="ECO:0000313" key="2">
    <source>
        <dbReference type="EMBL" id="QNO13389.1"/>
    </source>
</evidence>
<feature type="transmembrane region" description="Helical" evidence="1">
    <location>
        <begin position="134"/>
        <end position="159"/>
    </location>
</feature>
<organism evidence="2 3">
    <name type="scientific">Alkalicella caledoniensis</name>
    <dbReference type="NCBI Taxonomy" id="2731377"/>
    <lineage>
        <taxon>Bacteria</taxon>
        <taxon>Bacillati</taxon>
        <taxon>Bacillota</taxon>
        <taxon>Clostridia</taxon>
        <taxon>Eubacteriales</taxon>
        <taxon>Proteinivoracaceae</taxon>
        <taxon>Alkalicella</taxon>
    </lineage>
</organism>
<keyword evidence="1" id="KW-0812">Transmembrane</keyword>
<dbReference type="PANTHER" id="PTHR36007">
    <property type="entry name" value="TRANSPORT PROTEIN-RELATED"/>
    <property type="match status" value="1"/>
</dbReference>
<keyword evidence="1" id="KW-1133">Transmembrane helix</keyword>
<dbReference type="Pfam" id="PF06695">
    <property type="entry name" value="Sm_multidrug_ex"/>
    <property type="match status" value="1"/>
</dbReference>
<name>A0A7G9W3X7_ALKCA</name>
<keyword evidence="3" id="KW-1185">Reference proteome</keyword>
<feature type="transmembrane region" description="Helical" evidence="1">
    <location>
        <begin position="12"/>
        <end position="33"/>
    </location>
</feature>
<protein>
    <submittedName>
        <fullName evidence="2">Small multi-drug export protein</fullName>
    </submittedName>
</protein>
<dbReference type="EMBL" id="CP058559">
    <property type="protein sequence ID" value="QNO13389.1"/>
    <property type="molecule type" value="Genomic_DNA"/>
</dbReference>
<dbReference type="KEGG" id="acae:HYG86_00680"/>
<gene>
    <name evidence="2" type="ORF">HYG86_00680</name>
</gene>
<evidence type="ECO:0000256" key="1">
    <source>
        <dbReference type="SAM" id="Phobius"/>
    </source>
</evidence>
<keyword evidence="1" id="KW-0472">Membrane</keyword>
<feature type="transmembrane region" description="Helical" evidence="1">
    <location>
        <begin position="39"/>
        <end position="61"/>
    </location>
</feature>
<dbReference type="InterPro" id="IPR009577">
    <property type="entry name" value="Sm_multidrug_ex"/>
</dbReference>
<sequence>MTWLIEFITLEFKVLFISALPIIELRGAIPFGVSQGMHPIHATLLGIFGGVIPVPFILLMIRPILNFMHARNILRKAIHKLTNTTIKNKAKIQKYGFWGLIIIVAIPLPGTGVWSGSLAAALLDLRIKRAIPAIFIGNLIAGIIVLTISYGAFIGLNFLSQ</sequence>
<proteinExistence type="predicted"/>
<evidence type="ECO:0000313" key="3">
    <source>
        <dbReference type="Proteomes" id="UP000516160"/>
    </source>
</evidence>
<feature type="transmembrane region" description="Helical" evidence="1">
    <location>
        <begin position="95"/>
        <end position="114"/>
    </location>
</feature>
<dbReference type="Proteomes" id="UP000516160">
    <property type="component" value="Chromosome"/>
</dbReference>
<dbReference type="PANTHER" id="PTHR36007:SF2">
    <property type="entry name" value="TRANSPORT PROTEIN-RELATED"/>
    <property type="match status" value="1"/>
</dbReference>
<dbReference type="AlphaFoldDB" id="A0A7G9W3X7"/>
<reference evidence="2 3" key="1">
    <citation type="submission" date="2020-07" db="EMBL/GenBank/DDBJ databases">
        <title>Alkalicella. sp. LB2 genome.</title>
        <authorList>
            <person name="Postec A."/>
            <person name="Quemeneur M."/>
        </authorList>
    </citation>
    <scope>NUCLEOTIDE SEQUENCE [LARGE SCALE GENOMIC DNA]</scope>
    <source>
        <strain evidence="2 3">LB2</strain>
    </source>
</reference>